<dbReference type="EMBL" id="JAKKSL010000003">
    <property type="protein sequence ID" value="MCI2284787.1"/>
    <property type="molecule type" value="Genomic_DNA"/>
</dbReference>
<keyword evidence="2" id="KW-0812">Transmembrane</keyword>
<dbReference type="Proteomes" id="UP001139646">
    <property type="component" value="Unassembled WGS sequence"/>
</dbReference>
<protein>
    <submittedName>
        <fullName evidence="3">Uncharacterized protein</fullName>
    </submittedName>
</protein>
<name>A0ABS9X4T4_9GAMM</name>
<gene>
    <name evidence="3" type="ORF">L3081_17055</name>
</gene>
<comment type="caution">
    <text evidence="3">The sequence shown here is derived from an EMBL/GenBank/DDBJ whole genome shotgun (WGS) entry which is preliminary data.</text>
</comment>
<feature type="compositionally biased region" description="Polar residues" evidence="1">
    <location>
        <begin position="90"/>
        <end position="109"/>
    </location>
</feature>
<evidence type="ECO:0000313" key="3">
    <source>
        <dbReference type="EMBL" id="MCI2284787.1"/>
    </source>
</evidence>
<sequence>MEKHFLVVSVLIHVLLALLLFFISEKEQPKQKKIISKTIKSYLYKTPPKPVAIIPKTVKEKPIAVDKLPAKINAIPVIGKDVTVGSEIATSTPKLKSKPKQSVTQQSEQDSSDVRQEKHDLLSGNKEQKIIKKTITAGFSSYTQLENLRKSIKEKVMAEGVATHQQFRSPSIMHGAQIPVPHSSQQLTLEQVHEKNTLKMSGDISITKNDNGTCIIEREQFLGSPVEGSTSVFSCGESQFDKSFREHMRKVQNKIMPKK</sequence>
<dbReference type="RefSeq" id="WP_242287255.1">
    <property type="nucleotide sequence ID" value="NZ_JAKKSL010000003.1"/>
</dbReference>
<reference evidence="3" key="1">
    <citation type="submission" date="2022-01" db="EMBL/GenBank/DDBJ databases">
        <title>Colwellia maritima, isolated from seawater.</title>
        <authorList>
            <person name="Kristyanto S."/>
            <person name="Jung J."/>
            <person name="Jeon C.O."/>
        </authorList>
    </citation>
    <scope>NUCLEOTIDE SEQUENCE</scope>
    <source>
        <strain evidence="3">MSW7</strain>
    </source>
</reference>
<accession>A0ABS9X4T4</accession>
<evidence type="ECO:0000256" key="2">
    <source>
        <dbReference type="SAM" id="Phobius"/>
    </source>
</evidence>
<evidence type="ECO:0000256" key="1">
    <source>
        <dbReference type="SAM" id="MobiDB-lite"/>
    </source>
</evidence>
<evidence type="ECO:0000313" key="4">
    <source>
        <dbReference type="Proteomes" id="UP001139646"/>
    </source>
</evidence>
<feature type="transmembrane region" description="Helical" evidence="2">
    <location>
        <begin position="6"/>
        <end position="23"/>
    </location>
</feature>
<keyword evidence="4" id="KW-1185">Reference proteome</keyword>
<proteinExistence type="predicted"/>
<feature type="region of interest" description="Disordered" evidence="1">
    <location>
        <begin position="90"/>
        <end position="125"/>
    </location>
</feature>
<feature type="compositionally biased region" description="Basic and acidic residues" evidence="1">
    <location>
        <begin position="112"/>
        <end position="125"/>
    </location>
</feature>
<keyword evidence="2" id="KW-0472">Membrane</keyword>
<keyword evidence="2" id="KW-1133">Transmembrane helix</keyword>
<organism evidence="3 4">
    <name type="scientific">Colwellia maritima</name>
    <dbReference type="NCBI Taxonomy" id="2912588"/>
    <lineage>
        <taxon>Bacteria</taxon>
        <taxon>Pseudomonadati</taxon>
        <taxon>Pseudomonadota</taxon>
        <taxon>Gammaproteobacteria</taxon>
        <taxon>Alteromonadales</taxon>
        <taxon>Colwelliaceae</taxon>
        <taxon>Colwellia</taxon>
    </lineage>
</organism>